<dbReference type="NCBIfam" id="NF037954">
    <property type="entry name" value="het_cyst_PatD"/>
    <property type="match status" value="1"/>
</dbReference>
<dbReference type="OrthoDB" id="583449at2"/>
<evidence type="ECO:0000313" key="2">
    <source>
        <dbReference type="Proteomes" id="UP000218418"/>
    </source>
</evidence>
<dbReference type="EMBL" id="AP018227">
    <property type="protein sequence ID" value="BAY82557.1"/>
    <property type="molecule type" value="Genomic_DNA"/>
</dbReference>
<organism evidence="1 2">
    <name type="scientific">Calothrix parasitica NIES-267</name>
    <dbReference type="NCBI Taxonomy" id="1973488"/>
    <lineage>
        <taxon>Bacteria</taxon>
        <taxon>Bacillati</taxon>
        <taxon>Cyanobacteriota</taxon>
        <taxon>Cyanophyceae</taxon>
        <taxon>Nostocales</taxon>
        <taxon>Calotrichaceae</taxon>
        <taxon>Calothrix</taxon>
    </lineage>
</organism>
<dbReference type="InterPro" id="IPR047810">
    <property type="entry name" value="PatD-like"/>
</dbReference>
<evidence type="ECO:0000313" key="1">
    <source>
        <dbReference type="EMBL" id="BAY82557.1"/>
    </source>
</evidence>
<protein>
    <recommendedName>
        <fullName evidence="3">Heterocyst frequency control protein PatD</fullName>
    </recommendedName>
</protein>
<reference evidence="1 2" key="1">
    <citation type="submission" date="2017-06" db="EMBL/GenBank/DDBJ databases">
        <title>Genome sequencing of cyanobaciteial culture collection at National Institute for Environmental Studies (NIES).</title>
        <authorList>
            <person name="Hirose Y."/>
            <person name="Shimura Y."/>
            <person name="Fujisawa T."/>
            <person name="Nakamura Y."/>
            <person name="Kawachi M."/>
        </authorList>
    </citation>
    <scope>NUCLEOTIDE SEQUENCE [LARGE SCALE GENOMIC DNA]</scope>
    <source>
        <strain evidence="1 2">NIES-267</strain>
    </source>
</reference>
<dbReference type="AlphaFoldDB" id="A0A1Z4LMV5"/>
<proteinExistence type="predicted"/>
<sequence>MCFNKQKYREFKTLLQQLHADISSNLTNASELRQGIASLQSFFRADIVPLTTQYPAEQSYMTEISKQLRLLQIDIMFFQGARQASTIKDRIDALCERLTTLIGYCDAILKMDKVADDEFKN</sequence>
<name>A0A1Z4LMV5_9CYAN</name>
<dbReference type="Proteomes" id="UP000218418">
    <property type="component" value="Chromosome"/>
</dbReference>
<evidence type="ECO:0008006" key="3">
    <source>
        <dbReference type="Google" id="ProtNLM"/>
    </source>
</evidence>
<gene>
    <name evidence="1" type="ORF">NIES267_20380</name>
</gene>
<keyword evidence="2" id="KW-1185">Reference proteome</keyword>
<accession>A0A1Z4LMV5</accession>